<sequence length="192" mass="20726">MTCARTLAALSAAALISPFMASAPAAAGTDPFLSYDRPATYEVRTERVSVPLRDGSHLACDLHRPAAEGRFPAIVHDYTAYDDLDSLALAAAYFVARGYNVAACNARGSGDPPGYLDPFSGQEQRDNYDLIEWLAVQPWSTGKVGQMGVSYGAARLVREHHLPGRHLLGQNPRLAALHRSRHVDDLRPASAV</sequence>
<name>A0ABV3GZK8_9ACTN</name>
<organism evidence="3 4">
    <name type="scientific">Nonomuraea bangladeshensis</name>
    <dbReference type="NCBI Taxonomy" id="404385"/>
    <lineage>
        <taxon>Bacteria</taxon>
        <taxon>Bacillati</taxon>
        <taxon>Actinomycetota</taxon>
        <taxon>Actinomycetes</taxon>
        <taxon>Streptosporangiales</taxon>
        <taxon>Streptosporangiaceae</taxon>
        <taxon>Nonomuraea</taxon>
    </lineage>
</organism>
<dbReference type="InterPro" id="IPR029058">
    <property type="entry name" value="AB_hydrolase_fold"/>
</dbReference>
<accession>A0ABV3GZK8</accession>
<dbReference type="SUPFAM" id="SSF53474">
    <property type="entry name" value="alpha/beta-Hydrolases"/>
    <property type="match status" value="1"/>
</dbReference>
<dbReference type="RefSeq" id="WP_364446733.1">
    <property type="nucleotide sequence ID" value="NZ_JBFARM010000003.1"/>
</dbReference>
<comment type="caution">
    <text evidence="3">The sequence shown here is derived from an EMBL/GenBank/DDBJ whole genome shotgun (WGS) entry which is preliminary data.</text>
</comment>
<evidence type="ECO:0000256" key="1">
    <source>
        <dbReference type="SAM" id="SignalP"/>
    </source>
</evidence>
<evidence type="ECO:0000313" key="4">
    <source>
        <dbReference type="Proteomes" id="UP001552427"/>
    </source>
</evidence>
<dbReference type="Pfam" id="PF02129">
    <property type="entry name" value="Peptidase_S15"/>
    <property type="match status" value="1"/>
</dbReference>
<feature type="chain" id="PRO_5046318525" evidence="1">
    <location>
        <begin position="28"/>
        <end position="192"/>
    </location>
</feature>
<reference evidence="3 4" key="1">
    <citation type="submission" date="2024-06" db="EMBL/GenBank/DDBJ databases">
        <title>The Natural Products Discovery Center: Release of the First 8490 Sequenced Strains for Exploring Actinobacteria Biosynthetic Diversity.</title>
        <authorList>
            <person name="Kalkreuter E."/>
            <person name="Kautsar S.A."/>
            <person name="Yang D."/>
            <person name="Bader C.D."/>
            <person name="Teijaro C.N."/>
            <person name="Fluegel L."/>
            <person name="Davis C.M."/>
            <person name="Simpson J.R."/>
            <person name="Lauterbach L."/>
            <person name="Steele A.D."/>
            <person name="Gui C."/>
            <person name="Meng S."/>
            <person name="Li G."/>
            <person name="Viehrig K."/>
            <person name="Ye F."/>
            <person name="Su P."/>
            <person name="Kiefer A.F."/>
            <person name="Nichols A."/>
            <person name="Cepeda A.J."/>
            <person name="Yan W."/>
            <person name="Fan B."/>
            <person name="Jiang Y."/>
            <person name="Adhikari A."/>
            <person name="Zheng C.-J."/>
            <person name="Schuster L."/>
            <person name="Cowan T.M."/>
            <person name="Smanski M.J."/>
            <person name="Chevrette M.G."/>
            <person name="De Carvalho L.P.S."/>
            <person name="Shen B."/>
        </authorList>
    </citation>
    <scope>NUCLEOTIDE SEQUENCE [LARGE SCALE GENOMIC DNA]</scope>
    <source>
        <strain evidence="3 4">NPDC049574</strain>
    </source>
</reference>
<dbReference type="Gene3D" id="3.40.50.1820">
    <property type="entry name" value="alpha/beta hydrolase"/>
    <property type="match status" value="1"/>
</dbReference>
<keyword evidence="4" id="KW-1185">Reference proteome</keyword>
<proteinExistence type="predicted"/>
<dbReference type="GO" id="GO:0016787">
    <property type="term" value="F:hydrolase activity"/>
    <property type="evidence" value="ECO:0007669"/>
    <property type="project" value="UniProtKB-KW"/>
</dbReference>
<dbReference type="InterPro" id="IPR005674">
    <property type="entry name" value="CocE/Ser_esterase"/>
</dbReference>
<keyword evidence="3" id="KW-0378">Hydrolase</keyword>
<feature type="domain" description="Xaa-Pro dipeptidyl-peptidase-like" evidence="2">
    <location>
        <begin position="54"/>
        <end position="154"/>
    </location>
</feature>
<feature type="signal peptide" evidence="1">
    <location>
        <begin position="1"/>
        <end position="27"/>
    </location>
</feature>
<dbReference type="Proteomes" id="UP001552427">
    <property type="component" value="Unassembled WGS sequence"/>
</dbReference>
<evidence type="ECO:0000313" key="3">
    <source>
        <dbReference type="EMBL" id="MEV4285716.1"/>
    </source>
</evidence>
<dbReference type="EMBL" id="JBFARM010000003">
    <property type="protein sequence ID" value="MEV4285716.1"/>
    <property type="molecule type" value="Genomic_DNA"/>
</dbReference>
<gene>
    <name evidence="3" type="ORF">AB0K40_09435</name>
</gene>
<evidence type="ECO:0000259" key="2">
    <source>
        <dbReference type="Pfam" id="PF02129"/>
    </source>
</evidence>
<dbReference type="NCBIfam" id="TIGR00976">
    <property type="entry name" value="CocE_NonD"/>
    <property type="match status" value="1"/>
</dbReference>
<dbReference type="InterPro" id="IPR000383">
    <property type="entry name" value="Xaa-Pro-like_dom"/>
</dbReference>
<keyword evidence="1" id="KW-0732">Signal</keyword>
<protein>
    <submittedName>
        <fullName evidence="3">CocE/NonD family hydrolase</fullName>
    </submittedName>
</protein>